<dbReference type="InterPro" id="IPR003661">
    <property type="entry name" value="HisK_dim/P_dom"/>
</dbReference>
<evidence type="ECO:0000256" key="10">
    <source>
        <dbReference type="ARBA" id="ARBA00022840"/>
    </source>
</evidence>
<evidence type="ECO:0000256" key="12">
    <source>
        <dbReference type="ARBA" id="ARBA00023012"/>
    </source>
</evidence>
<gene>
    <name evidence="21" type="ORF">SAMN04488033_102174</name>
</gene>
<evidence type="ECO:0000256" key="2">
    <source>
        <dbReference type="ARBA" id="ARBA00004651"/>
    </source>
</evidence>
<evidence type="ECO:0000256" key="5">
    <source>
        <dbReference type="ARBA" id="ARBA00022553"/>
    </source>
</evidence>
<dbReference type="SUPFAM" id="SSF55874">
    <property type="entry name" value="ATPase domain of HSP90 chaperone/DNA topoisomerase II/histidine kinase"/>
    <property type="match status" value="1"/>
</dbReference>
<feature type="transmembrane region" description="Helical" evidence="16">
    <location>
        <begin position="40"/>
        <end position="60"/>
    </location>
</feature>
<feature type="transmembrane region" description="Helical" evidence="16">
    <location>
        <begin position="136"/>
        <end position="155"/>
    </location>
</feature>
<accession>A0A1I2KAQ0</accession>
<evidence type="ECO:0000256" key="14">
    <source>
        <dbReference type="PROSITE-ProRule" id="PRU00169"/>
    </source>
</evidence>
<dbReference type="AlphaFoldDB" id="A0A1I2KAQ0"/>
<dbReference type="SUPFAM" id="SSF52172">
    <property type="entry name" value="CheY-like"/>
    <property type="match status" value="1"/>
</dbReference>
<evidence type="ECO:0000259" key="18">
    <source>
        <dbReference type="PROSITE" id="PS50110"/>
    </source>
</evidence>
<keyword evidence="10" id="KW-0067">ATP-binding</keyword>
<name>A0A1I2KAQ0_9FLAO</name>
<dbReference type="Proteomes" id="UP000199116">
    <property type="component" value="Unassembled WGS sequence"/>
</dbReference>
<dbReference type="EMBL" id="FOOH01000002">
    <property type="protein sequence ID" value="SFF63399.1"/>
    <property type="molecule type" value="Genomic_DNA"/>
</dbReference>
<keyword evidence="5 14" id="KW-0597">Phosphoprotein</keyword>
<evidence type="ECO:0000259" key="17">
    <source>
        <dbReference type="PROSITE" id="PS50109"/>
    </source>
</evidence>
<feature type="domain" description="Histidine kinase" evidence="17">
    <location>
        <begin position="350"/>
        <end position="567"/>
    </location>
</feature>
<dbReference type="PANTHER" id="PTHR43047:SF72">
    <property type="entry name" value="OSMOSENSING HISTIDINE PROTEIN KINASE SLN1"/>
    <property type="match status" value="1"/>
</dbReference>
<dbReference type="InterPro" id="IPR004358">
    <property type="entry name" value="Sig_transdc_His_kin-like_C"/>
</dbReference>
<keyword evidence="8" id="KW-0547">Nucleotide-binding</keyword>
<evidence type="ECO:0000256" key="1">
    <source>
        <dbReference type="ARBA" id="ARBA00000085"/>
    </source>
</evidence>
<evidence type="ECO:0000259" key="19">
    <source>
        <dbReference type="PROSITE" id="PS50112"/>
    </source>
</evidence>
<evidence type="ECO:0000256" key="4">
    <source>
        <dbReference type="ARBA" id="ARBA00022475"/>
    </source>
</evidence>
<dbReference type="GO" id="GO:0000155">
    <property type="term" value="F:phosphorelay sensor kinase activity"/>
    <property type="evidence" value="ECO:0007669"/>
    <property type="project" value="InterPro"/>
</dbReference>
<dbReference type="CDD" id="cd16922">
    <property type="entry name" value="HATPase_EvgS-ArcB-TorS-like"/>
    <property type="match status" value="1"/>
</dbReference>
<protein>
    <recommendedName>
        <fullName evidence="3">histidine kinase</fullName>
        <ecNumber evidence="3">2.7.13.3</ecNumber>
    </recommendedName>
</protein>
<dbReference type="PANTHER" id="PTHR43047">
    <property type="entry name" value="TWO-COMPONENT HISTIDINE PROTEIN KINASE"/>
    <property type="match status" value="1"/>
</dbReference>
<evidence type="ECO:0000256" key="9">
    <source>
        <dbReference type="ARBA" id="ARBA00022777"/>
    </source>
</evidence>
<dbReference type="PROSITE" id="PS50113">
    <property type="entry name" value="PAC"/>
    <property type="match status" value="1"/>
</dbReference>
<dbReference type="Gene3D" id="3.30.565.10">
    <property type="entry name" value="Histidine kinase-like ATPase, C-terminal domain"/>
    <property type="match status" value="1"/>
</dbReference>
<dbReference type="Pfam" id="PF00512">
    <property type="entry name" value="HisKA"/>
    <property type="match status" value="1"/>
</dbReference>
<evidence type="ECO:0000313" key="21">
    <source>
        <dbReference type="EMBL" id="SFF63399.1"/>
    </source>
</evidence>
<dbReference type="NCBIfam" id="TIGR00229">
    <property type="entry name" value="sensory_box"/>
    <property type="match status" value="1"/>
</dbReference>
<dbReference type="FunFam" id="3.30.565.10:FF:000023">
    <property type="entry name" value="PAS domain-containing sensor histidine kinase"/>
    <property type="match status" value="1"/>
</dbReference>
<dbReference type="InterPro" id="IPR036890">
    <property type="entry name" value="HATPase_C_sf"/>
</dbReference>
<dbReference type="Gene3D" id="1.10.287.130">
    <property type="match status" value="1"/>
</dbReference>
<keyword evidence="9" id="KW-0418">Kinase</keyword>
<dbReference type="InterPro" id="IPR000700">
    <property type="entry name" value="PAS-assoc_C"/>
</dbReference>
<dbReference type="InterPro" id="IPR005467">
    <property type="entry name" value="His_kinase_dom"/>
</dbReference>
<dbReference type="SMART" id="SM00387">
    <property type="entry name" value="HATPase_c"/>
    <property type="match status" value="1"/>
</dbReference>
<dbReference type="SUPFAM" id="SSF47384">
    <property type="entry name" value="Homodimeric domain of signal transducing histidine kinase"/>
    <property type="match status" value="1"/>
</dbReference>
<evidence type="ECO:0000256" key="11">
    <source>
        <dbReference type="ARBA" id="ARBA00022989"/>
    </source>
</evidence>
<feature type="domain" description="Response regulatory" evidence="18">
    <location>
        <begin position="589"/>
        <end position="654"/>
    </location>
</feature>
<evidence type="ECO:0000256" key="13">
    <source>
        <dbReference type="ARBA" id="ARBA00023136"/>
    </source>
</evidence>
<reference evidence="22" key="1">
    <citation type="submission" date="2016-10" db="EMBL/GenBank/DDBJ databases">
        <authorList>
            <person name="Varghese N."/>
            <person name="Submissions S."/>
        </authorList>
    </citation>
    <scope>NUCLEOTIDE SEQUENCE [LARGE SCALE GENOMIC DNA]</scope>
    <source>
        <strain evidence="22">DSM 23515</strain>
    </source>
</reference>
<dbReference type="InterPro" id="IPR011006">
    <property type="entry name" value="CheY-like_superfamily"/>
</dbReference>
<dbReference type="InterPro" id="IPR035965">
    <property type="entry name" value="PAS-like_dom_sf"/>
</dbReference>
<evidence type="ECO:0000256" key="16">
    <source>
        <dbReference type="SAM" id="Phobius"/>
    </source>
</evidence>
<dbReference type="Pfam" id="PF07694">
    <property type="entry name" value="5TM-5TMR_LYT"/>
    <property type="match status" value="1"/>
</dbReference>
<dbReference type="PROSITE" id="PS50112">
    <property type="entry name" value="PAS"/>
    <property type="match status" value="1"/>
</dbReference>
<evidence type="ECO:0000256" key="3">
    <source>
        <dbReference type="ARBA" id="ARBA00012438"/>
    </source>
</evidence>
<feature type="transmembrane region" description="Helical" evidence="16">
    <location>
        <begin position="167"/>
        <end position="187"/>
    </location>
</feature>
<dbReference type="Gene3D" id="3.40.50.2300">
    <property type="match status" value="1"/>
</dbReference>
<evidence type="ECO:0000256" key="8">
    <source>
        <dbReference type="ARBA" id="ARBA00022741"/>
    </source>
</evidence>
<keyword evidence="7 16" id="KW-0812">Transmembrane</keyword>
<dbReference type="Pfam" id="PF02518">
    <property type="entry name" value="HATPase_c"/>
    <property type="match status" value="1"/>
</dbReference>
<keyword evidence="15" id="KW-0175">Coiled coil</keyword>
<organism evidence="21 22">
    <name type="scientific">Salegentibacter agarivorans</name>
    <dbReference type="NCBI Taxonomy" id="345907"/>
    <lineage>
        <taxon>Bacteria</taxon>
        <taxon>Pseudomonadati</taxon>
        <taxon>Bacteroidota</taxon>
        <taxon>Flavobacteriia</taxon>
        <taxon>Flavobacteriales</taxon>
        <taxon>Flavobacteriaceae</taxon>
        <taxon>Salegentibacter</taxon>
    </lineage>
</organism>
<dbReference type="SMART" id="SM00388">
    <property type="entry name" value="HisKA"/>
    <property type="match status" value="1"/>
</dbReference>
<feature type="domain" description="PAC" evidence="20">
    <location>
        <begin position="280"/>
        <end position="332"/>
    </location>
</feature>
<evidence type="ECO:0000313" key="22">
    <source>
        <dbReference type="Proteomes" id="UP000199116"/>
    </source>
</evidence>
<comment type="catalytic activity">
    <reaction evidence="1">
        <text>ATP + protein L-histidine = ADP + protein N-phospho-L-histidine.</text>
        <dbReference type="EC" id="2.7.13.3"/>
    </reaction>
</comment>
<dbReference type="GO" id="GO:0005524">
    <property type="term" value="F:ATP binding"/>
    <property type="evidence" value="ECO:0007669"/>
    <property type="project" value="UniProtKB-KW"/>
</dbReference>
<dbReference type="PROSITE" id="PS50110">
    <property type="entry name" value="RESPONSE_REGULATORY"/>
    <property type="match status" value="1"/>
</dbReference>
<keyword evidence="6" id="KW-0808">Transferase</keyword>
<feature type="domain" description="PAS" evidence="19">
    <location>
        <begin position="205"/>
        <end position="276"/>
    </location>
</feature>
<sequence>MDYPFFSGLIQNVALLLVFSFLYATKWIDSTHSKKLLPNVFAGIIVGGIGVLLMFTPWTYQPGHYFDLRTILLAIAGLYLGAVPTIIAILIIAAYRLYLGGDYVIAGVGLIIISGLLGIGWKYFQQRLGVKNSIVSLYLLGVIVHVCMLILPIFIPIEGALALVEFMALPILIIYPVITVLLGLLMNRQLKVWRNRKEKDRLYESEQRFTKMMLDINMVFINLDIDSKIIFCNDYLLSITGYTEEELIGKNTVDIFVPEDEKETTEKGLKELFENNRSLHHFESKILTKDNKELYISWYNSVITDDYGKIKGIASLGENITEKKATLNNLKEAKEKAEESNRLKSVFLQNISHEIRTPINAIMGTIDLLKESSEKEVREKYYEVLRLSGTRLLSTINDLIDISQVETRQIKVNKSNFNLSEIIANHLNVATPIAGKKNNKIVCTSKYLHTNTMLYTDKNMLTSIFINLLSNANKFTADGIIEFGSLDEHGNIVFYVKDNGIGIPENRIDVIFDRFVQADSSLSRPHEGSGLGLSIAKAYAEMLGGNIWVESEEDKGSTFYFSIPKDEVTTTTTHTNKENNEITQLPNHKILIAEDDKLNYLILKKIVENMGVTNILHAENGLEAVEMVKKDTEISLVLMDIKMPKMSGEEAIQK</sequence>
<keyword evidence="13 16" id="KW-0472">Membrane</keyword>
<dbReference type="GO" id="GO:0071555">
    <property type="term" value="P:cell wall organization"/>
    <property type="evidence" value="ECO:0007669"/>
    <property type="project" value="InterPro"/>
</dbReference>
<dbReference type="EC" id="2.7.13.3" evidence="3"/>
<keyword evidence="4" id="KW-1003">Cell membrane</keyword>
<proteinExistence type="predicted"/>
<dbReference type="CDD" id="cd17546">
    <property type="entry name" value="REC_hyHK_CKI1_RcsC-like"/>
    <property type="match status" value="1"/>
</dbReference>
<dbReference type="CDD" id="cd00130">
    <property type="entry name" value="PAS"/>
    <property type="match status" value="1"/>
</dbReference>
<dbReference type="SMART" id="SM00091">
    <property type="entry name" value="PAS"/>
    <property type="match status" value="1"/>
</dbReference>
<evidence type="ECO:0000256" key="7">
    <source>
        <dbReference type="ARBA" id="ARBA00022692"/>
    </source>
</evidence>
<evidence type="ECO:0000256" key="15">
    <source>
        <dbReference type="SAM" id="Coils"/>
    </source>
</evidence>
<dbReference type="Gene3D" id="3.30.450.20">
    <property type="entry name" value="PAS domain"/>
    <property type="match status" value="1"/>
</dbReference>
<feature type="coiled-coil region" evidence="15">
    <location>
        <begin position="313"/>
        <end position="343"/>
    </location>
</feature>
<dbReference type="InterPro" id="IPR036097">
    <property type="entry name" value="HisK_dim/P_sf"/>
</dbReference>
<dbReference type="GO" id="GO:0005886">
    <property type="term" value="C:plasma membrane"/>
    <property type="evidence" value="ECO:0007669"/>
    <property type="project" value="UniProtKB-SubCell"/>
</dbReference>
<keyword evidence="11 16" id="KW-1133">Transmembrane helix</keyword>
<evidence type="ECO:0000256" key="6">
    <source>
        <dbReference type="ARBA" id="ARBA00022679"/>
    </source>
</evidence>
<dbReference type="CDD" id="cd00082">
    <property type="entry name" value="HisKA"/>
    <property type="match status" value="1"/>
</dbReference>
<dbReference type="GO" id="GO:0009927">
    <property type="term" value="F:histidine phosphotransfer kinase activity"/>
    <property type="evidence" value="ECO:0007669"/>
    <property type="project" value="TreeGrafter"/>
</dbReference>
<dbReference type="InterPro" id="IPR001789">
    <property type="entry name" value="Sig_transdc_resp-reg_receiver"/>
</dbReference>
<keyword evidence="22" id="KW-1185">Reference proteome</keyword>
<dbReference type="InterPro" id="IPR003594">
    <property type="entry name" value="HATPase_dom"/>
</dbReference>
<dbReference type="InterPro" id="IPR011620">
    <property type="entry name" value="Sig_transdc_His_kinase_LytS_TM"/>
</dbReference>
<dbReference type="Pfam" id="PF00072">
    <property type="entry name" value="Response_reg"/>
    <property type="match status" value="1"/>
</dbReference>
<feature type="transmembrane region" description="Helical" evidence="16">
    <location>
        <begin position="72"/>
        <end position="97"/>
    </location>
</feature>
<evidence type="ECO:0000259" key="20">
    <source>
        <dbReference type="PROSITE" id="PS50113"/>
    </source>
</evidence>
<feature type="transmembrane region" description="Helical" evidence="16">
    <location>
        <begin position="9"/>
        <end position="28"/>
    </location>
</feature>
<feature type="transmembrane region" description="Helical" evidence="16">
    <location>
        <begin position="103"/>
        <end position="124"/>
    </location>
</feature>
<dbReference type="PROSITE" id="PS50109">
    <property type="entry name" value="HIS_KIN"/>
    <property type="match status" value="1"/>
</dbReference>
<keyword evidence="12" id="KW-0902">Two-component regulatory system</keyword>
<dbReference type="PRINTS" id="PR00344">
    <property type="entry name" value="BCTRLSENSOR"/>
</dbReference>
<dbReference type="SUPFAM" id="SSF55785">
    <property type="entry name" value="PYP-like sensor domain (PAS domain)"/>
    <property type="match status" value="1"/>
</dbReference>
<comment type="subcellular location">
    <subcellularLocation>
        <location evidence="2">Cell membrane</location>
        <topology evidence="2">Multi-pass membrane protein</topology>
    </subcellularLocation>
</comment>
<dbReference type="Pfam" id="PF13426">
    <property type="entry name" value="PAS_9"/>
    <property type="match status" value="1"/>
</dbReference>
<dbReference type="InterPro" id="IPR000014">
    <property type="entry name" value="PAS"/>
</dbReference>
<feature type="modified residue" description="4-aspartylphosphate" evidence="14">
    <location>
        <position position="640"/>
    </location>
</feature>